<dbReference type="InterPro" id="IPR000210">
    <property type="entry name" value="BTB/POZ_dom"/>
</dbReference>
<evidence type="ECO:0000256" key="2">
    <source>
        <dbReference type="ARBA" id="ARBA00022737"/>
    </source>
</evidence>
<dbReference type="Gene3D" id="3.30.710.10">
    <property type="entry name" value="Potassium Channel Kv1.1, Chain A"/>
    <property type="match status" value="1"/>
</dbReference>
<dbReference type="Pfam" id="PF00651">
    <property type="entry name" value="BTB"/>
    <property type="match status" value="1"/>
</dbReference>
<dbReference type="InterPro" id="IPR006652">
    <property type="entry name" value="Kelch_1"/>
</dbReference>
<dbReference type="PANTHER" id="PTHR24412:SF491">
    <property type="entry name" value="KELCH REPEAT AND BTB DOMAIN-CONTAINING PROTEIN 12"/>
    <property type="match status" value="1"/>
</dbReference>
<accession>A0A8J6DSR3</accession>
<comment type="caution">
    <text evidence="5">The sequence shown here is derived from an EMBL/GenBank/DDBJ whole genome shotgun (WGS) entry which is preliminary data.</text>
</comment>
<dbReference type="CDD" id="cd18485">
    <property type="entry name" value="BACK_KBTBD12"/>
    <property type="match status" value="1"/>
</dbReference>
<dbReference type="SUPFAM" id="SSF117281">
    <property type="entry name" value="Kelch motif"/>
    <property type="match status" value="1"/>
</dbReference>
<evidence type="ECO:0000313" key="5">
    <source>
        <dbReference type="EMBL" id="KAG8516968.1"/>
    </source>
</evidence>
<evidence type="ECO:0000256" key="3">
    <source>
        <dbReference type="SAM" id="MobiDB-lite"/>
    </source>
</evidence>
<dbReference type="SMART" id="SM00612">
    <property type="entry name" value="Kelch"/>
    <property type="match status" value="4"/>
</dbReference>
<dbReference type="Gene3D" id="1.25.40.420">
    <property type="match status" value="1"/>
</dbReference>
<dbReference type="EMBL" id="JAGFMF010011663">
    <property type="protein sequence ID" value="KAG8516968.1"/>
    <property type="molecule type" value="Genomic_DNA"/>
</dbReference>
<dbReference type="SUPFAM" id="SSF54695">
    <property type="entry name" value="POZ domain"/>
    <property type="match status" value="1"/>
</dbReference>
<dbReference type="Gene3D" id="2.120.10.80">
    <property type="entry name" value="Kelch-type beta propeller"/>
    <property type="match status" value="1"/>
</dbReference>
<organism evidence="5 6">
    <name type="scientific">Galemys pyrenaicus</name>
    <name type="common">Iberian desman</name>
    <name type="synonym">Pyrenean desman</name>
    <dbReference type="NCBI Taxonomy" id="202257"/>
    <lineage>
        <taxon>Eukaryota</taxon>
        <taxon>Metazoa</taxon>
        <taxon>Chordata</taxon>
        <taxon>Craniata</taxon>
        <taxon>Vertebrata</taxon>
        <taxon>Euteleostomi</taxon>
        <taxon>Mammalia</taxon>
        <taxon>Eutheria</taxon>
        <taxon>Laurasiatheria</taxon>
        <taxon>Eulipotyphla</taxon>
        <taxon>Talpidae</taxon>
        <taxon>Galemys</taxon>
    </lineage>
</organism>
<sequence length="853" mass="95074">MASRHVGGVAIGLGHWGALVSGPGIQPVHAGEADPGEQQRLVLSPWTEAITFGSPGHSKGSGPAPSSPPAREPAAASSQLQWRRHAGGRTAQAQAQSAPGAARHGLAPLPLGEPLGRRLFIALGSNRLHWAARVPGRPPLPPRAWPRALPTATQPVAAPSRALSSERAGRASGRSCSTNAKEVEEGGLQATGSQIIQPRNQTKLQEGLLRNSRESIMECKIEGKEKYPHSLHLLNKIKNMKELAEMIDVVLIAEGEKFPCHRLVLAAFSPYFKAMFTCGLLECTQREVILHDITAESVAVILSYMYDAALAINNANVQTVAMAAYFMQMEEVFSVCQKYMMDHMDASNCVGIYHFAKQIGAEDLCDQSKKYLYQHFAEVSLHEEILEIEVHQFMKLIKSDDLNISREEGILDLVLRWVNHNQELRTEHLAELLKQVRLELVNPSFLRQALKRNTMLLCNADCIDIIQNAFKAIKTPHQHRLNLRYGMETTSLLLCIGNNSSGIRSRRGNYGEASFCYDPALRKTYFLSSPKYGEGLGTVCTGVVMENNTIIVAGEASASKLSRQKNRNVEVYRYHDRGNQFWEKLCTTEFRELYALGSVHNDLYVIGGQMKIKNQYLITNCVDKYCIERDSWKRVSPLPLPLACHAAVTVTSKLYVLGGWTPQVKELPVYLIAVAMRMDLPDEEPDRLSNKLLQYDPSRDQWTERAPMMYSKYRFSTAVLNSEIYVLGGIGCVGRDKGQVRKCLDVVEIYNPDGDFWREGPPMPSPLLSLRTNSTNTGAVDGKLYVCGGFHGADRHEIISKEILELDPWENQWNVVAVNVLMHDSYDVCLVARMNPRDLIPPPSDLVEEDKEH</sequence>
<dbReference type="PROSITE" id="PS50097">
    <property type="entry name" value="BTB"/>
    <property type="match status" value="1"/>
</dbReference>
<dbReference type="InterPro" id="IPR015915">
    <property type="entry name" value="Kelch-typ_b-propeller"/>
</dbReference>
<feature type="domain" description="BTB" evidence="4">
    <location>
        <begin position="247"/>
        <end position="314"/>
    </location>
</feature>
<dbReference type="AlphaFoldDB" id="A0A8J6DSR3"/>
<evidence type="ECO:0000313" key="6">
    <source>
        <dbReference type="Proteomes" id="UP000700334"/>
    </source>
</evidence>
<name>A0A8J6DSR3_GALPY</name>
<dbReference type="SMART" id="SM00875">
    <property type="entry name" value="BACK"/>
    <property type="match status" value="1"/>
</dbReference>
<dbReference type="Pfam" id="PF01344">
    <property type="entry name" value="Kelch_1"/>
    <property type="match status" value="3"/>
</dbReference>
<dbReference type="PANTHER" id="PTHR24412">
    <property type="entry name" value="KELCH PROTEIN"/>
    <property type="match status" value="1"/>
</dbReference>
<dbReference type="Proteomes" id="UP000700334">
    <property type="component" value="Unassembled WGS sequence"/>
</dbReference>
<dbReference type="CDD" id="cd18276">
    <property type="entry name" value="BTB_POZ_KBTBD12"/>
    <property type="match status" value="1"/>
</dbReference>
<dbReference type="Pfam" id="PF07707">
    <property type="entry name" value="BACK"/>
    <property type="match status" value="1"/>
</dbReference>
<evidence type="ECO:0000256" key="1">
    <source>
        <dbReference type="ARBA" id="ARBA00022441"/>
    </source>
</evidence>
<feature type="compositionally biased region" description="Low complexity" evidence="3">
    <location>
        <begin position="91"/>
        <end position="105"/>
    </location>
</feature>
<feature type="compositionally biased region" description="Low complexity" evidence="3">
    <location>
        <begin position="160"/>
        <end position="177"/>
    </location>
</feature>
<feature type="compositionally biased region" description="Low complexity" evidence="3">
    <location>
        <begin position="53"/>
        <end position="64"/>
    </location>
</feature>
<dbReference type="InterPro" id="IPR011333">
    <property type="entry name" value="SKP1/BTB/POZ_sf"/>
</dbReference>
<protein>
    <submittedName>
        <fullName evidence="5">Kelch repeat and BTB domain-containing protein 12</fullName>
    </submittedName>
</protein>
<reference evidence="5" key="1">
    <citation type="journal article" date="2021" name="Evol. Appl.">
        <title>The genome of the Pyrenean desman and the effects of bottlenecks and inbreeding on the genomic landscape of an endangered species.</title>
        <authorList>
            <person name="Escoda L."/>
            <person name="Castresana J."/>
        </authorList>
    </citation>
    <scope>NUCLEOTIDE SEQUENCE</scope>
    <source>
        <strain evidence="5">IBE-C5619</strain>
    </source>
</reference>
<dbReference type="FunFam" id="1.25.40.420:FF:000001">
    <property type="entry name" value="Kelch-like family member 12"/>
    <property type="match status" value="1"/>
</dbReference>
<feature type="region of interest" description="Disordered" evidence="3">
    <location>
        <begin position="152"/>
        <end position="190"/>
    </location>
</feature>
<keyword evidence="2" id="KW-0677">Repeat</keyword>
<feature type="region of interest" description="Disordered" evidence="3">
    <location>
        <begin position="50"/>
        <end position="105"/>
    </location>
</feature>
<keyword evidence="1" id="KW-0880">Kelch repeat</keyword>
<dbReference type="InterPro" id="IPR011705">
    <property type="entry name" value="BACK"/>
</dbReference>
<gene>
    <name evidence="5" type="ORF">J0S82_013523</name>
</gene>
<dbReference type="OrthoDB" id="45365at2759"/>
<keyword evidence="6" id="KW-1185">Reference proteome</keyword>
<evidence type="ECO:0000259" key="4">
    <source>
        <dbReference type="PROSITE" id="PS50097"/>
    </source>
</evidence>
<dbReference type="SMART" id="SM00225">
    <property type="entry name" value="BTB"/>
    <property type="match status" value="1"/>
</dbReference>
<proteinExistence type="predicted"/>